<dbReference type="InterPro" id="IPR036259">
    <property type="entry name" value="MFS_trans_sf"/>
</dbReference>
<dbReference type="SUPFAM" id="SSF103473">
    <property type="entry name" value="MFS general substrate transporter"/>
    <property type="match status" value="1"/>
</dbReference>
<evidence type="ECO:0000256" key="3">
    <source>
        <dbReference type="ARBA" id="ARBA00022989"/>
    </source>
</evidence>
<protein>
    <submittedName>
        <fullName evidence="8">Organic cation transporter protein</fullName>
    </submittedName>
</protein>
<dbReference type="GO" id="GO:0016020">
    <property type="term" value="C:membrane"/>
    <property type="evidence" value="ECO:0007669"/>
    <property type="project" value="UniProtKB-SubCell"/>
</dbReference>
<dbReference type="Proteomes" id="UP001652582">
    <property type="component" value="Chromosome 6"/>
</dbReference>
<evidence type="ECO:0000256" key="4">
    <source>
        <dbReference type="ARBA" id="ARBA00023136"/>
    </source>
</evidence>
<feature type="transmembrane region" description="Helical" evidence="5">
    <location>
        <begin position="134"/>
        <end position="157"/>
    </location>
</feature>
<feature type="transmembrane region" description="Helical" evidence="5">
    <location>
        <begin position="105"/>
        <end position="122"/>
    </location>
</feature>
<evidence type="ECO:0000256" key="1">
    <source>
        <dbReference type="ARBA" id="ARBA00004141"/>
    </source>
</evidence>
<feature type="transmembrane region" description="Helical" evidence="5">
    <location>
        <begin position="449"/>
        <end position="468"/>
    </location>
</feature>
<dbReference type="RefSeq" id="XP_023944220.2">
    <property type="nucleotide sequence ID" value="XM_024088452.2"/>
</dbReference>
<dbReference type="GO" id="GO:0022857">
    <property type="term" value="F:transmembrane transporter activity"/>
    <property type="evidence" value="ECO:0007669"/>
    <property type="project" value="InterPro"/>
</dbReference>
<dbReference type="InterPro" id="IPR020846">
    <property type="entry name" value="MFS_dom"/>
</dbReference>
<feature type="transmembrane region" description="Helical" evidence="5">
    <location>
        <begin position="218"/>
        <end position="237"/>
    </location>
</feature>
<evidence type="ECO:0000256" key="5">
    <source>
        <dbReference type="SAM" id="Phobius"/>
    </source>
</evidence>
<feature type="transmembrane region" description="Helical" evidence="5">
    <location>
        <begin position="332"/>
        <end position="353"/>
    </location>
</feature>
<dbReference type="PROSITE" id="PS00216">
    <property type="entry name" value="SUGAR_TRANSPORT_1"/>
    <property type="match status" value="1"/>
</dbReference>
<gene>
    <name evidence="8" type="primary">LOC112050233</name>
</gene>
<dbReference type="PROSITE" id="PS50850">
    <property type="entry name" value="MFS"/>
    <property type="match status" value="1"/>
</dbReference>
<organism evidence="7 8">
    <name type="scientific">Bicyclus anynana</name>
    <name type="common">Squinting bush brown butterfly</name>
    <dbReference type="NCBI Taxonomy" id="110368"/>
    <lineage>
        <taxon>Eukaryota</taxon>
        <taxon>Metazoa</taxon>
        <taxon>Ecdysozoa</taxon>
        <taxon>Arthropoda</taxon>
        <taxon>Hexapoda</taxon>
        <taxon>Insecta</taxon>
        <taxon>Pterygota</taxon>
        <taxon>Neoptera</taxon>
        <taxon>Endopterygota</taxon>
        <taxon>Lepidoptera</taxon>
        <taxon>Glossata</taxon>
        <taxon>Ditrysia</taxon>
        <taxon>Papilionoidea</taxon>
        <taxon>Nymphalidae</taxon>
        <taxon>Satyrinae</taxon>
        <taxon>Satyrini</taxon>
        <taxon>Mycalesina</taxon>
        <taxon>Bicyclus</taxon>
    </lineage>
</organism>
<evidence type="ECO:0000259" key="6">
    <source>
        <dbReference type="PROSITE" id="PS50850"/>
    </source>
</evidence>
<reference evidence="8" key="1">
    <citation type="submission" date="2025-08" db="UniProtKB">
        <authorList>
            <consortium name="RefSeq"/>
        </authorList>
    </citation>
    <scope>IDENTIFICATION</scope>
</reference>
<dbReference type="PANTHER" id="PTHR24064">
    <property type="entry name" value="SOLUTE CARRIER FAMILY 22 MEMBER"/>
    <property type="match status" value="1"/>
</dbReference>
<dbReference type="AlphaFoldDB" id="A0A6J1N950"/>
<dbReference type="OrthoDB" id="2261376at2759"/>
<feature type="transmembrane region" description="Helical" evidence="5">
    <location>
        <begin position="33"/>
        <end position="52"/>
    </location>
</feature>
<feature type="transmembrane region" description="Helical" evidence="5">
    <location>
        <begin position="360"/>
        <end position="379"/>
    </location>
</feature>
<name>A0A6J1N950_BICAN</name>
<evidence type="ECO:0000313" key="8">
    <source>
        <dbReference type="RefSeq" id="XP_023944220.2"/>
    </source>
</evidence>
<evidence type="ECO:0000256" key="2">
    <source>
        <dbReference type="ARBA" id="ARBA00022692"/>
    </source>
</evidence>
<feature type="transmembrane region" description="Helical" evidence="5">
    <location>
        <begin position="385"/>
        <end position="408"/>
    </location>
</feature>
<keyword evidence="7" id="KW-1185">Reference proteome</keyword>
<feature type="domain" description="Major facilitator superfamily (MFS) profile" evidence="6">
    <location>
        <begin position="35"/>
        <end position="473"/>
    </location>
</feature>
<accession>A0A6J1N950</accession>
<keyword evidence="3 5" id="KW-1133">Transmembrane helix</keyword>
<comment type="subcellular location">
    <subcellularLocation>
        <location evidence="1">Membrane</location>
        <topology evidence="1">Multi-pass membrane protein</topology>
    </subcellularLocation>
</comment>
<feature type="transmembrane region" description="Helical" evidence="5">
    <location>
        <begin position="190"/>
        <end position="212"/>
    </location>
</feature>
<proteinExistence type="predicted"/>
<sequence length="498" mass="56386">MEMDTVHVGDKKVDLDSVLDQFGLFKRYHLERIGLISLALFANAVYSMNYVFATEAVSYSCKDDLENISLCKRYNSSYKCSEWVYENPDSFFAYFDLACQEWKRTLVGTVHSFGCMFGLLLVGPMSDRFGRKPIAVITGVLGAVFGTLRSFSLWYWFYVALEFIEGAIGDNVSPMFVMTLELVSTKKKLLAFFTVIIGFVLGGATLPLIAWATPNWRWFLRAIYLPGFLFLGYKYFLDESPRWLLTKGRKDEAVTILKNAAKKNKLAIDTDSLQNLTCEVTEKVPFTELLKQTFMSKKLRNRFIVCLIWWTTSTFVNYGLMINSVSLQGNKYVNFMLAALIDLPGSLIITYILTNCRRKYPLMLSFFTGAALCIAQPFLPTHLPWLSIMVYMAGKLMCTFYFYITYIYTAELFPTYTRNSMHSLCSSIGRIGSIVAPQTPLLEMYWPGLPSFVFGLAAFIAGLTTLLVPDIVDDALPDTVHQAELLGESKSVGLTLKN</sequence>
<evidence type="ECO:0000313" key="7">
    <source>
        <dbReference type="Proteomes" id="UP001652582"/>
    </source>
</evidence>
<dbReference type="Gene3D" id="1.20.1250.20">
    <property type="entry name" value="MFS general substrate transporter like domains"/>
    <property type="match status" value="1"/>
</dbReference>
<keyword evidence="2 5" id="KW-0812">Transmembrane</keyword>
<dbReference type="KEGG" id="bany:112050233"/>
<dbReference type="Pfam" id="PF00083">
    <property type="entry name" value="Sugar_tr"/>
    <property type="match status" value="1"/>
</dbReference>
<dbReference type="InterPro" id="IPR005828">
    <property type="entry name" value="MFS_sugar_transport-like"/>
</dbReference>
<keyword evidence="4 5" id="KW-0472">Membrane</keyword>
<dbReference type="InterPro" id="IPR005829">
    <property type="entry name" value="Sugar_transporter_CS"/>
</dbReference>
<feature type="transmembrane region" description="Helical" evidence="5">
    <location>
        <begin position="303"/>
        <end position="320"/>
    </location>
</feature>
<dbReference type="GeneID" id="112050233"/>